<sequence>MEPQPLAKHVDSSPRIRFFDGSTSLQDDPEAAASAGSSKRKINEVVPHDVIVIVEDEDPFGEEDSMGTDQKAMLGYDKMLPIQIKDSLSEDHSSLGLATSSIVQSKTPALDSQDLSFSDKFNSDSMDVDDDDLNFVQNDDNYIDDDDYYDDIDDDGYDFSLDAQFDAQNLPAGVEATVPWLQVPTTSSTFQYQPFSSKQLEEKDGEIMKKFQEFKHFDTVYDCSDHYYIDPNKSFKRSLGPDSIISGKDSSQGGSLTKKTQLDWSKKIQDEWKMLENNLPETIFVRVYEERIDLMRAVIVGPPGTPYHDGLFFFDILFPSDYPAQPPKVYYHSGGLRLNPNLYDYGKVCLSLLNTWNGSKNEMWTPGVSTILQVLVSIQGLVLNAKPYFNEPGYEKSAGKPDGERRALAYNEETFILSCKTMLYTLRKPPMHFEDFVMGHFRQHAHSILESCRAYIDGAQVGHPRVMVQDANKGRKGCFSNFKNQLEQMFPMLLVAFTDNGADCKKFLPEKPDNGADCSRQVLPEKPDTTLKL</sequence>
<evidence type="ECO:0000256" key="4">
    <source>
        <dbReference type="ARBA" id="ARBA00022786"/>
    </source>
</evidence>
<dbReference type="AlphaFoldDB" id="A0A3S3N1D1"/>
<dbReference type="EC" id="2.3.2.23" evidence="1"/>
<gene>
    <name evidence="8" type="ORF">CKAN_01532400</name>
</gene>
<dbReference type="SUPFAM" id="SSF54495">
    <property type="entry name" value="UBC-like"/>
    <property type="match status" value="1"/>
</dbReference>
<feature type="region of interest" description="Disordered" evidence="6">
    <location>
        <begin position="1"/>
        <end position="40"/>
    </location>
</feature>
<keyword evidence="4" id="KW-0833">Ubl conjugation pathway</keyword>
<dbReference type="FunFam" id="3.10.110.10:FF:000028">
    <property type="entry name" value="Probable ubiquitin-conjugating enzyme E2 23"/>
    <property type="match status" value="1"/>
</dbReference>
<proteinExistence type="predicted"/>
<dbReference type="Gene3D" id="3.10.110.10">
    <property type="entry name" value="Ubiquitin Conjugating Enzyme"/>
    <property type="match status" value="1"/>
</dbReference>
<evidence type="ECO:0000256" key="1">
    <source>
        <dbReference type="ARBA" id="ARBA00012486"/>
    </source>
</evidence>
<evidence type="ECO:0000256" key="3">
    <source>
        <dbReference type="ARBA" id="ARBA00022741"/>
    </source>
</evidence>
<dbReference type="CDD" id="cd23837">
    <property type="entry name" value="UBCc_UBE2O"/>
    <property type="match status" value="1"/>
</dbReference>
<evidence type="ECO:0000313" key="8">
    <source>
        <dbReference type="EMBL" id="RWR86426.1"/>
    </source>
</evidence>
<keyword evidence="3" id="KW-0547">Nucleotide-binding</keyword>
<dbReference type="Proteomes" id="UP000283530">
    <property type="component" value="Unassembled WGS sequence"/>
</dbReference>
<feature type="compositionally biased region" description="Basic and acidic residues" evidence="6">
    <location>
        <begin position="8"/>
        <end position="18"/>
    </location>
</feature>
<dbReference type="STRING" id="337451.A0A3S3N1D1"/>
<dbReference type="GO" id="GO:0005524">
    <property type="term" value="F:ATP binding"/>
    <property type="evidence" value="ECO:0007669"/>
    <property type="project" value="UniProtKB-KW"/>
</dbReference>
<evidence type="ECO:0000256" key="6">
    <source>
        <dbReference type="SAM" id="MobiDB-lite"/>
    </source>
</evidence>
<evidence type="ECO:0000256" key="2">
    <source>
        <dbReference type="ARBA" id="ARBA00022679"/>
    </source>
</evidence>
<dbReference type="EMBL" id="QPKB01000006">
    <property type="protein sequence ID" value="RWR86426.1"/>
    <property type="molecule type" value="Genomic_DNA"/>
</dbReference>
<dbReference type="InterPro" id="IPR016135">
    <property type="entry name" value="UBQ-conjugating_enzyme/RWD"/>
</dbReference>
<organism evidence="8 9">
    <name type="scientific">Cinnamomum micranthum f. kanehirae</name>
    <dbReference type="NCBI Taxonomy" id="337451"/>
    <lineage>
        <taxon>Eukaryota</taxon>
        <taxon>Viridiplantae</taxon>
        <taxon>Streptophyta</taxon>
        <taxon>Embryophyta</taxon>
        <taxon>Tracheophyta</taxon>
        <taxon>Spermatophyta</taxon>
        <taxon>Magnoliopsida</taxon>
        <taxon>Magnoliidae</taxon>
        <taxon>Laurales</taxon>
        <taxon>Lauraceae</taxon>
        <taxon>Cinnamomum</taxon>
    </lineage>
</organism>
<protein>
    <recommendedName>
        <fullName evidence="1">E2 ubiquitin-conjugating enzyme</fullName>
        <ecNumber evidence="1">2.3.2.23</ecNumber>
    </recommendedName>
</protein>
<keyword evidence="5" id="KW-0067">ATP-binding</keyword>
<keyword evidence="2" id="KW-0808">Transferase</keyword>
<reference evidence="8 9" key="1">
    <citation type="journal article" date="2019" name="Nat. Plants">
        <title>Stout camphor tree genome fills gaps in understanding of flowering plant genome evolution.</title>
        <authorList>
            <person name="Chaw S.M."/>
            <person name="Liu Y.C."/>
            <person name="Wu Y.W."/>
            <person name="Wang H.Y."/>
            <person name="Lin C.I."/>
            <person name="Wu C.S."/>
            <person name="Ke H.M."/>
            <person name="Chang L.Y."/>
            <person name="Hsu C.Y."/>
            <person name="Yang H.T."/>
            <person name="Sudianto E."/>
            <person name="Hsu M.H."/>
            <person name="Wu K.P."/>
            <person name="Wang L.N."/>
            <person name="Leebens-Mack J.H."/>
            <person name="Tsai I.J."/>
        </authorList>
    </citation>
    <scope>NUCLEOTIDE SEQUENCE [LARGE SCALE GENOMIC DNA]</scope>
    <source>
        <strain evidence="9">cv. Chaw 1501</strain>
        <tissue evidence="8">Young leaves</tissue>
    </source>
</reference>
<dbReference type="OrthoDB" id="47801at2759"/>
<feature type="domain" description="UBC core" evidence="7">
    <location>
        <begin position="263"/>
        <end position="421"/>
    </location>
</feature>
<dbReference type="Pfam" id="PF00179">
    <property type="entry name" value="UQ_con"/>
    <property type="match status" value="1"/>
</dbReference>
<dbReference type="SMART" id="SM00212">
    <property type="entry name" value="UBCc"/>
    <property type="match status" value="1"/>
</dbReference>
<dbReference type="PANTHER" id="PTHR46116:SF41">
    <property type="entry name" value="UBIQUITIN-CONJUGATING ENZYME E2 25-RELATED"/>
    <property type="match status" value="1"/>
</dbReference>
<evidence type="ECO:0000313" key="9">
    <source>
        <dbReference type="Proteomes" id="UP000283530"/>
    </source>
</evidence>
<keyword evidence="9" id="KW-1185">Reference proteome</keyword>
<comment type="caution">
    <text evidence="8">The sequence shown here is derived from an EMBL/GenBank/DDBJ whole genome shotgun (WGS) entry which is preliminary data.</text>
</comment>
<accession>A0A3S3N1D1</accession>
<dbReference type="PANTHER" id="PTHR46116">
    <property type="entry name" value="(E3-INDEPENDENT) E2 UBIQUITIN-CONJUGATING ENZYME"/>
    <property type="match status" value="1"/>
</dbReference>
<evidence type="ECO:0000259" key="7">
    <source>
        <dbReference type="PROSITE" id="PS50127"/>
    </source>
</evidence>
<dbReference type="PROSITE" id="PS50127">
    <property type="entry name" value="UBC_2"/>
    <property type="match status" value="1"/>
</dbReference>
<name>A0A3S3N1D1_9MAGN</name>
<evidence type="ECO:0000256" key="5">
    <source>
        <dbReference type="ARBA" id="ARBA00022840"/>
    </source>
</evidence>
<dbReference type="InterPro" id="IPR000608">
    <property type="entry name" value="UBC"/>
</dbReference>
<dbReference type="GO" id="GO:0061631">
    <property type="term" value="F:ubiquitin conjugating enzyme activity"/>
    <property type="evidence" value="ECO:0007669"/>
    <property type="project" value="UniProtKB-EC"/>
</dbReference>